<evidence type="ECO:0000313" key="2">
    <source>
        <dbReference type="Proteomes" id="UP001183648"/>
    </source>
</evidence>
<comment type="caution">
    <text evidence="1">The sequence shown here is derived from an EMBL/GenBank/DDBJ whole genome shotgun (WGS) entry which is preliminary data.</text>
</comment>
<keyword evidence="2" id="KW-1185">Reference proteome</keyword>
<dbReference type="RefSeq" id="WP_310301190.1">
    <property type="nucleotide sequence ID" value="NZ_JAVDYG010000001.1"/>
</dbReference>
<reference evidence="1 2" key="1">
    <citation type="submission" date="2023-07" db="EMBL/GenBank/DDBJ databases">
        <title>Sequencing the genomes of 1000 actinobacteria strains.</title>
        <authorList>
            <person name="Klenk H.-P."/>
        </authorList>
    </citation>
    <scope>NUCLEOTIDE SEQUENCE [LARGE SCALE GENOMIC DNA]</scope>
    <source>
        <strain evidence="1 2">DSM 19426</strain>
    </source>
</reference>
<evidence type="ECO:0000313" key="1">
    <source>
        <dbReference type="EMBL" id="MDR7362118.1"/>
    </source>
</evidence>
<sequence length="49" mass="5997">MNTIYAMYPEATRQEIAGRVRDADEERRHLVARRHLPRSRSRLGWTMWR</sequence>
<dbReference type="EMBL" id="JAVDYG010000001">
    <property type="protein sequence ID" value="MDR7362118.1"/>
    <property type="molecule type" value="Genomic_DNA"/>
</dbReference>
<proteinExistence type="predicted"/>
<accession>A0ABU2BU13</accession>
<name>A0ABU2BU13_9ACTN</name>
<dbReference type="Proteomes" id="UP001183648">
    <property type="component" value="Unassembled WGS sequence"/>
</dbReference>
<organism evidence="1 2">
    <name type="scientific">Nocardioides marmoribigeumensis</name>
    <dbReference type="NCBI Taxonomy" id="433649"/>
    <lineage>
        <taxon>Bacteria</taxon>
        <taxon>Bacillati</taxon>
        <taxon>Actinomycetota</taxon>
        <taxon>Actinomycetes</taxon>
        <taxon>Propionibacteriales</taxon>
        <taxon>Nocardioidaceae</taxon>
        <taxon>Nocardioides</taxon>
    </lineage>
</organism>
<protein>
    <submittedName>
        <fullName evidence="1">Uncharacterized protein</fullName>
    </submittedName>
</protein>
<gene>
    <name evidence="1" type="ORF">J2S63_001671</name>
</gene>